<gene>
    <name evidence="1" type="ORF">J2776_003546</name>
</gene>
<sequence length="130" mass="14752">MSQELTIPAGIKNEQLWRKHCRKIRARAADFLEGRLGLIETARAMLPLARWTKVDGEPEFQLFRAIASETGDLPVGDVRAYWAPEALEREDVRIQAAEAFWNDRARSAAARVVERYQWTIGRTNPSSGAE</sequence>
<reference evidence="1 2" key="1">
    <citation type="submission" date="2023-07" db="EMBL/GenBank/DDBJ databases">
        <title>Sorghum-associated microbial communities from plants grown in Nebraska, USA.</title>
        <authorList>
            <person name="Schachtman D."/>
        </authorList>
    </citation>
    <scope>NUCLEOTIDE SEQUENCE [LARGE SCALE GENOMIC DNA]</scope>
    <source>
        <strain evidence="1 2">DS1039</strain>
    </source>
</reference>
<proteinExistence type="predicted"/>
<dbReference type="RefSeq" id="WP_310067022.1">
    <property type="nucleotide sequence ID" value="NZ_JAVDQN010000002.1"/>
</dbReference>
<comment type="caution">
    <text evidence="1">The sequence shown here is derived from an EMBL/GenBank/DDBJ whole genome shotgun (WGS) entry which is preliminary data.</text>
</comment>
<evidence type="ECO:0000313" key="1">
    <source>
        <dbReference type="EMBL" id="MDR6376846.1"/>
    </source>
</evidence>
<name>A0ABU1L0T5_9BURK</name>
<organism evidence="1 2">
    <name type="scientific">Paraburkholderia caledonica</name>
    <dbReference type="NCBI Taxonomy" id="134536"/>
    <lineage>
        <taxon>Bacteria</taxon>
        <taxon>Pseudomonadati</taxon>
        <taxon>Pseudomonadota</taxon>
        <taxon>Betaproteobacteria</taxon>
        <taxon>Burkholderiales</taxon>
        <taxon>Burkholderiaceae</taxon>
        <taxon>Paraburkholderia</taxon>
    </lineage>
</organism>
<accession>A0ABU1L0T5</accession>
<protein>
    <submittedName>
        <fullName evidence="1">Uncharacterized protein</fullName>
    </submittedName>
</protein>
<dbReference type="EMBL" id="JAVDQN010000002">
    <property type="protein sequence ID" value="MDR6376846.1"/>
    <property type="molecule type" value="Genomic_DNA"/>
</dbReference>
<dbReference type="Proteomes" id="UP001185254">
    <property type="component" value="Unassembled WGS sequence"/>
</dbReference>
<evidence type="ECO:0000313" key="2">
    <source>
        <dbReference type="Proteomes" id="UP001185254"/>
    </source>
</evidence>
<keyword evidence="2" id="KW-1185">Reference proteome</keyword>